<dbReference type="InterPro" id="IPR027417">
    <property type="entry name" value="P-loop_NTPase"/>
</dbReference>
<accession>A0ABS3ID50</accession>
<dbReference type="RefSeq" id="WP_207276893.1">
    <property type="nucleotide sequence ID" value="NZ_JAFMPK010000048.1"/>
</dbReference>
<sequence>MPSSADGADNVRTPAGHAGGHLRRLVLIVGSGRSGTSTLTGVLKRLGMYVPQPEVPADRSNPRGFGEPQWVVDFHSRLLKRAGVRTADAAPDAHRHTAMLAANHEVRDRLSTWLSAQFEISSDVLVKDPRLLWFLDVWRESASDLGADVSSITMLRSPTEVVRSKATNYHRFSPSVMVSGWINTMLLAERLTRGSRRSFLRYADILADWRSPVFGMARLLDITPVLHADEELRRRVDEYIDPGLRRSGVEWDGLPVSRELLQLADDVWAELSASAEEIDAPGVTARLDALFARHQMTHRNLMASTLYLRMADRIPRQVVAAVPERVQARLSQVMRPLLDERAQHG</sequence>
<gene>
    <name evidence="1" type="ORF">J0911_18010</name>
</gene>
<proteinExistence type="predicted"/>
<evidence type="ECO:0000313" key="1">
    <source>
        <dbReference type="EMBL" id="MBO0610923.1"/>
    </source>
</evidence>
<dbReference type="EMBL" id="JAFMPK010000048">
    <property type="protein sequence ID" value="MBO0610923.1"/>
    <property type="molecule type" value="Genomic_DNA"/>
</dbReference>
<dbReference type="Gene3D" id="3.40.50.300">
    <property type="entry name" value="P-loop containing nucleotide triphosphate hydrolases"/>
    <property type="match status" value="1"/>
</dbReference>
<evidence type="ECO:0008006" key="3">
    <source>
        <dbReference type="Google" id="ProtNLM"/>
    </source>
</evidence>
<keyword evidence="2" id="KW-1185">Reference proteome</keyword>
<reference evidence="2" key="1">
    <citation type="submission" date="2023-07" db="EMBL/GenBank/DDBJ databases">
        <title>Myceligenerans salitolerans sp. nov., a halotolerant actinomycete isolated from a salt lake in Xinjiang, China.</title>
        <authorList>
            <person name="Guan T."/>
        </authorList>
    </citation>
    <scope>NUCLEOTIDE SEQUENCE [LARGE SCALE GENOMIC DNA]</scope>
    <source>
        <strain evidence="2">XHU 5031</strain>
    </source>
</reference>
<evidence type="ECO:0000313" key="2">
    <source>
        <dbReference type="Proteomes" id="UP000664617"/>
    </source>
</evidence>
<dbReference type="SUPFAM" id="SSF52540">
    <property type="entry name" value="P-loop containing nucleoside triphosphate hydrolases"/>
    <property type="match status" value="1"/>
</dbReference>
<comment type="caution">
    <text evidence="1">The sequence shown here is derived from an EMBL/GenBank/DDBJ whole genome shotgun (WGS) entry which is preliminary data.</text>
</comment>
<organism evidence="1 2">
    <name type="scientific">Myceligenerans salitolerans</name>
    <dbReference type="NCBI Taxonomy" id="1230528"/>
    <lineage>
        <taxon>Bacteria</taxon>
        <taxon>Bacillati</taxon>
        <taxon>Actinomycetota</taxon>
        <taxon>Actinomycetes</taxon>
        <taxon>Micrococcales</taxon>
        <taxon>Promicromonosporaceae</taxon>
        <taxon>Myceligenerans</taxon>
    </lineage>
</organism>
<name>A0ABS3ID50_9MICO</name>
<protein>
    <recommendedName>
        <fullName evidence="3">Sulfotransferase family protein</fullName>
    </recommendedName>
</protein>
<dbReference type="Proteomes" id="UP000664617">
    <property type="component" value="Unassembled WGS sequence"/>
</dbReference>